<comment type="caution">
    <text evidence="2">The sequence shown here is derived from an EMBL/GenBank/DDBJ whole genome shotgun (WGS) entry which is preliminary data.</text>
</comment>
<reference evidence="2 3" key="1">
    <citation type="submission" date="2019-02" db="EMBL/GenBank/DDBJ databases">
        <title>Genomic Encyclopedia of Type Strains, Phase IV (KMG-IV): sequencing the most valuable type-strain genomes for metagenomic binning, comparative biology and taxonomic classification.</title>
        <authorList>
            <person name="Goeker M."/>
        </authorList>
    </citation>
    <scope>NUCLEOTIDE SEQUENCE [LARGE SCALE GENOMIC DNA]</scope>
    <source>
        <strain evidence="2 3">DSM 105135</strain>
    </source>
</reference>
<feature type="chain" id="PRO_5020715159" evidence="1">
    <location>
        <begin position="19"/>
        <end position="354"/>
    </location>
</feature>
<accession>A0A4Q7YL08</accession>
<feature type="signal peptide" evidence="1">
    <location>
        <begin position="1"/>
        <end position="18"/>
    </location>
</feature>
<keyword evidence="3" id="KW-1185">Reference proteome</keyword>
<name>A0A4Q7YL08_9GAMM</name>
<dbReference type="Proteomes" id="UP000292423">
    <property type="component" value="Unassembled WGS sequence"/>
</dbReference>
<protein>
    <submittedName>
        <fullName evidence="2">Uncharacterized protein</fullName>
    </submittedName>
</protein>
<gene>
    <name evidence="2" type="ORF">EV700_2303</name>
</gene>
<keyword evidence="1" id="KW-0732">Signal</keyword>
<sequence length="354" mass="39736">MHMALAGLLLAVPLSAAAADLSLHIDADGYAEPVSIQDFTHHWQGRFSGGRHAFLQGRAELTRRDVGQEVSLLWRYDYLLDFTPDTAELYNAYAKGLAPDTGRAYGLGVTARYSEALGVRWSPVFQWRPGLTVTPGFNLLQGYKLTDGGLGGSARFRQPGFSGADFQGADLAVDYHYDEPQLYEEKLGWHPRNPDGWGYSLDLRADWRPDDRRSLTLQLYDVYGRLHWRQAPRTQYQFDYQAVPAAHQLTGQLATDTHYTQVLPMRGRLSGDYRLNERWQAGWQLDANRYVRLGQVSAGYSVGAWTGSLLWEPQTGALGVALAHPGFRCRWLADSLNTNRARRLGISLAAETSW</sequence>
<dbReference type="AlphaFoldDB" id="A0A4Q7YL08"/>
<proteinExistence type="predicted"/>
<evidence type="ECO:0000256" key="1">
    <source>
        <dbReference type="SAM" id="SignalP"/>
    </source>
</evidence>
<organism evidence="2 3">
    <name type="scientific">Fluviicoccus keumensis</name>
    <dbReference type="NCBI Taxonomy" id="1435465"/>
    <lineage>
        <taxon>Bacteria</taxon>
        <taxon>Pseudomonadati</taxon>
        <taxon>Pseudomonadota</taxon>
        <taxon>Gammaproteobacteria</taxon>
        <taxon>Moraxellales</taxon>
        <taxon>Moraxellaceae</taxon>
        <taxon>Fluviicoccus</taxon>
    </lineage>
</organism>
<evidence type="ECO:0000313" key="2">
    <source>
        <dbReference type="EMBL" id="RZU38372.1"/>
    </source>
</evidence>
<dbReference type="EMBL" id="SHKX01000013">
    <property type="protein sequence ID" value="RZU38372.1"/>
    <property type="molecule type" value="Genomic_DNA"/>
</dbReference>
<evidence type="ECO:0000313" key="3">
    <source>
        <dbReference type="Proteomes" id="UP000292423"/>
    </source>
</evidence>